<evidence type="ECO:0000256" key="2">
    <source>
        <dbReference type="ARBA" id="ARBA00022527"/>
    </source>
</evidence>
<dbReference type="EC" id="2.7.11.1" evidence="19"/>
<evidence type="ECO:0000256" key="4">
    <source>
        <dbReference type="ARBA" id="ARBA00022553"/>
    </source>
</evidence>
<accession>A0A059A2R4</accession>
<feature type="domain" description="Bulb-type lectin" evidence="23">
    <location>
        <begin position="79"/>
        <end position="202"/>
    </location>
</feature>
<dbReference type="InterPro" id="IPR051343">
    <property type="entry name" value="G-type_lectin_kinases/EP1-like"/>
</dbReference>
<name>A0A059A2R4_EUCGR</name>
<organism evidence="24">
    <name type="scientific">Eucalyptus grandis</name>
    <name type="common">Flooded gum</name>
    <dbReference type="NCBI Taxonomy" id="71139"/>
    <lineage>
        <taxon>Eukaryota</taxon>
        <taxon>Viridiplantae</taxon>
        <taxon>Streptophyta</taxon>
        <taxon>Embryophyta</taxon>
        <taxon>Tracheophyta</taxon>
        <taxon>Spermatophyta</taxon>
        <taxon>Magnoliopsida</taxon>
        <taxon>eudicotyledons</taxon>
        <taxon>Gunneridae</taxon>
        <taxon>Pentapetalae</taxon>
        <taxon>rosids</taxon>
        <taxon>malvids</taxon>
        <taxon>Myrtales</taxon>
        <taxon>Myrtaceae</taxon>
        <taxon>Myrtoideae</taxon>
        <taxon>Eucalypteae</taxon>
        <taxon>Eucalyptus</taxon>
    </lineage>
</organism>
<keyword evidence="11 19" id="KW-0067">ATP-binding</keyword>
<evidence type="ECO:0000256" key="7">
    <source>
        <dbReference type="ARBA" id="ARBA00022729"/>
    </source>
</evidence>
<dbReference type="InterPro" id="IPR024171">
    <property type="entry name" value="SRK-like_kinase"/>
</dbReference>
<evidence type="ECO:0000256" key="5">
    <source>
        <dbReference type="ARBA" id="ARBA00022679"/>
    </source>
</evidence>
<dbReference type="InterPro" id="IPR000719">
    <property type="entry name" value="Prot_kinase_dom"/>
</dbReference>
<evidence type="ECO:0000256" key="1">
    <source>
        <dbReference type="ARBA" id="ARBA00004479"/>
    </source>
</evidence>
<evidence type="ECO:0000256" key="6">
    <source>
        <dbReference type="ARBA" id="ARBA00022692"/>
    </source>
</evidence>
<evidence type="ECO:0000256" key="15">
    <source>
        <dbReference type="ARBA" id="ARBA00023170"/>
    </source>
</evidence>
<proteinExistence type="inferred from homology"/>
<dbReference type="CDD" id="cd14066">
    <property type="entry name" value="STKc_IRAK"/>
    <property type="match status" value="1"/>
</dbReference>
<keyword evidence="7" id="KW-0732">Signal</keyword>
<dbReference type="SUPFAM" id="SSF56112">
    <property type="entry name" value="Protein kinase-like (PK-like)"/>
    <property type="match status" value="1"/>
</dbReference>
<dbReference type="PROSITE" id="PS50011">
    <property type="entry name" value="PROTEIN_KINASE_DOM"/>
    <property type="match status" value="1"/>
</dbReference>
<evidence type="ECO:0000256" key="12">
    <source>
        <dbReference type="ARBA" id="ARBA00022989"/>
    </source>
</evidence>
<dbReference type="Gene3D" id="2.90.10.10">
    <property type="entry name" value="Bulb-type lectin domain"/>
    <property type="match status" value="1"/>
</dbReference>
<dbReference type="InParanoid" id="A0A059A2R4"/>
<dbReference type="Gene3D" id="1.10.510.10">
    <property type="entry name" value="Transferase(Phosphotransferase) domain 1"/>
    <property type="match status" value="1"/>
</dbReference>
<keyword evidence="3" id="KW-0245">EGF-like domain</keyword>
<feature type="transmembrane region" description="Helical" evidence="21">
    <location>
        <begin position="474"/>
        <end position="499"/>
    </location>
</feature>
<dbReference type="FunFam" id="2.90.10.30:FF:000003">
    <property type="entry name" value="Os04g0303100 protein"/>
    <property type="match status" value="1"/>
</dbReference>
<dbReference type="PANTHER" id="PTHR47976">
    <property type="entry name" value="G-TYPE LECTIN S-RECEPTOR-LIKE SERINE/THREONINE-PROTEIN KINASE SD2-5"/>
    <property type="match status" value="1"/>
</dbReference>
<dbReference type="PROSITE" id="PS50927">
    <property type="entry name" value="BULB_LECTIN"/>
    <property type="match status" value="1"/>
</dbReference>
<dbReference type="CDD" id="cd00028">
    <property type="entry name" value="B_lectin"/>
    <property type="match status" value="1"/>
</dbReference>
<keyword evidence="2 19" id="KW-0723">Serine/threonine-protein kinase</keyword>
<reference evidence="24" key="1">
    <citation type="submission" date="2013-07" db="EMBL/GenBank/DDBJ databases">
        <title>The genome of Eucalyptus grandis.</title>
        <authorList>
            <person name="Schmutz J."/>
            <person name="Hayes R."/>
            <person name="Myburg A."/>
            <person name="Tuskan G."/>
            <person name="Grattapaglia D."/>
            <person name="Rokhsar D.S."/>
        </authorList>
    </citation>
    <scope>NUCLEOTIDE SEQUENCE</scope>
    <source>
        <tissue evidence="24">Leaf extractions</tissue>
    </source>
</reference>
<dbReference type="AlphaFoldDB" id="A0A059A2R4"/>
<dbReference type="SMART" id="SM00108">
    <property type="entry name" value="B_lectin"/>
    <property type="match status" value="1"/>
</dbReference>
<comment type="similarity">
    <text evidence="19">Belongs to the protein kinase superfamily. Ser/Thr protein kinase family.</text>
</comment>
<keyword evidence="13 21" id="KW-0472">Membrane</keyword>
<evidence type="ECO:0000259" key="23">
    <source>
        <dbReference type="PROSITE" id="PS50927"/>
    </source>
</evidence>
<keyword evidence="9 19" id="KW-0547">Nucleotide-binding</keyword>
<dbReference type="SUPFAM" id="SSF51110">
    <property type="entry name" value="alpha-D-mannose-specific plant lectins"/>
    <property type="match status" value="1"/>
</dbReference>
<dbReference type="Gene3D" id="3.30.200.20">
    <property type="entry name" value="Phosphorylase Kinase, domain 1"/>
    <property type="match status" value="1"/>
</dbReference>
<keyword evidence="12 21" id="KW-1133">Transmembrane helix</keyword>
<evidence type="ECO:0000256" key="14">
    <source>
        <dbReference type="ARBA" id="ARBA00023157"/>
    </source>
</evidence>
<keyword evidence="8" id="KW-0430">Lectin</keyword>
<dbReference type="OMA" id="INANMAP"/>
<dbReference type="PIRSF" id="PIRSF000641">
    <property type="entry name" value="SRK"/>
    <property type="match status" value="1"/>
</dbReference>
<comment type="subcellular location">
    <subcellularLocation>
        <location evidence="1">Membrane</location>
        <topology evidence="1">Single-pass type I membrane protein</topology>
    </subcellularLocation>
</comment>
<comment type="catalytic activity">
    <reaction evidence="18 19">
        <text>L-seryl-[protein] + ATP = O-phospho-L-seryl-[protein] + ADP + H(+)</text>
        <dbReference type="Rhea" id="RHEA:17989"/>
        <dbReference type="Rhea" id="RHEA-COMP:9863"/>
        <dbReference type="Rhea" id="RHEA-COMP:11604"/>
        <dbReference type="ChEBI" id="CHEBI:15378"/>
        <dbReference type="ChEBI" id="CHEBI:29999"/>
        <dbReference type="ChEBI" id="CHEBI:30616"/>
        <dbReference type="ChEBI" id="CHEBI:83421"/>
        <dbReference type="ChEBI" id="CHEBI:456216"/>
        <dbReference type="EC" id="2.7.11.1"/>
    </reaction>
</comment>
<dbReference type="InterPro" id="IPR011009">
    <property type="entry name" value="Kinase-like_dom_sf"/>
</dbReference>
<keyword evidence="15" id="KW-0675">Receptor</keyword>
<dbReference type="InterPro" id="IPR017441">
    <property type="entry name" value="Protein_kinase_ATP_BS"/>
</dbReference>
<protein>
    <recommendedName>
        <fullName evidence="19">Receptor-like serine/threonine-protein kinase</fullName>
        <ecNumber evidence="19">2.7.11.1</ecNumber>
    </recommendedName>
</protein>
<dbReference type="GO" id="GO:0106310">
    <property type="term" value="F:protein serine kinase activity"/>
    <property type="evidence" value="ECO:0007669"/>
    <property type="project" value="RHEA"/>
</dbReference>
<dbReference type="GO" id="GO:0004674">
    <property type="term" value="F:protein serine/threonine kinase activity"/>
    <property type="evidence" value="ECO:0007669"/>
    <property type="project" value="UniProtKB-KW"/>
</dbReference>
<dbReference type="PANTHER" id="PTHR47976:SF30">
    <property type="entry name" value="RECEPTOR-LIKE SERINE_THREONINE-PROTEIN KINASE"/>
    <property type="match status" value="1"/>
</dbReference>
<dbReference type="eggNOG" id="ENOG502QUNW">
    <property type="taxonomic scope" value="Eukaryota"/>
</dbReference>
<evidence type="ECO:0000256" key="18">
    <source>
        <dbReference type="ARBA" id="ARBA00048679"/>
    </source>
</evidence>
<keyword evidence="10 19" id="KW-0418">Kinase</keyword>
<evidence type="ECO:0000256" key="13">
    <source>
        <dbReference type="ARBA" id="ARBA00023136"/>
    </source>
</evidence>
<dbReference type="Gramene" id="KCW48103">
    <property type="protein sequence ID" value="KCW48103"/>
    <property type="gene ID" value="EUGRSUZ_K01839"/>
</dbReference>
<evidence type="ECO:0000256" key="17">
    <source>
        <dbReference type="ARBA" id="ARBA00047899"/>
    </source>
</evidence>
<dbReference type="SMART" id="SM00220">
    <property type="entry name" value="S_TKc"/>
    <property type="match status" value="1"/>
</dbReference>
<dbReference type="FunFam" id="1.10.510.10:FF:000248">
    <property type="entry name" value="S-receptor-like kinase 5"/>
    <property type="match status" value="1"/>
</dbReference>
<dbReference type="PROSITE" id="PS00108">
    <property type="entry name" value="PROTEIN_KINASE_ST"/>
    <property type="match status" value="1"/>
</dbReference>
<dbReference type="InterPro" id="IPR001480">
    <property type="entry name" value="Bulb-type_lectin_dom"/>
</dbReference>
<dbReference type="PROSITE" id="PS00107">
    <property type="entry name" value="PROTEIN_KINASE_ATP"/>
    <property type="match status" value="1"/>
</dbReference>
<feature type="domain" description="Protein kinase" evidence="22">
    <location>
        <begin position="546"/>
        <end position="835"/>
    </location>
</feature>
<keyword evidence="16" id="KW-0325">Glycoprotein</keyword>
<evidence type="ECO:0000256" key="8">
    <source>
        <dbReference type="ARBA" id="ARBA00022734"/>
    </source>
</evidence>
<dbReference type="FunFam" id="3.30.200.20:FF:000178">
    <property type="entry name" value="serine/threonine-protein kinase PBS1-like"/>
    <property type="match status" value="1"/>
</dbReference>
<evidence type="ECO:0000256" key="10">
    <source>
        <dbReference type="ARBA" id="ARBA00022777"/>
    </source>
</evidence>
<evidence type="ECO:0000256" key="9">
    <source>
        <dbReference type="ARBA" id="ARBA00022741"/>
    </source>
</evidence>
<dbReference type="Pfam" id="PF01453">
    <property type="entry name" value="B_lectin"/>
    <property type="match status" value="1"/>
</dbReference>
<dbReference type="Pfam" id="PF00069">
    <property type="entry name" value="Pkinase"/>
    <property type="match status" value="1"/>
</dbReference>
<keyword evidence="5 19" id="KW-0808">Transferase</keyword>
<evidence type="ECO:0000256" key="11">
    <source>
        <dbReference type="ARBA" id="ARBA00022840"/>
    </source>
</evidence>
<keyword evidence="4" id="KW-0597">Phosphoprotein</keyword>
<dbReference type="EMBL" id="KK198763">
    <property type="protein sequence ID" value="KCW48103.1"/>
    <property type="molecule type" value="Genomic_DNA"/>
</dbReference>
<keyword evidence="14" id="KW-1015">Disulfide bond</keyword>
<dbReference type="InterPro" id="IPR008271">
    <property type="entry name" value="Ser/Thr_kinase_AS"/>
</dbReference>
<evidence type="ECO:0000256" key="19">
    <source>
        <dbReference type="PIRNR" id="PIRNR000641"/>
    </source>
</evidence>
<dbReference type="GO" id="GO:0030246">
    <property type="term" value="F:carbohydrate binding"/>
    <property type="evidence" value="ECO:0007669"/>
    <property type="project" value="UniProtKB-KW"/>
</dbReference>
<feature type="binding site" evidence="20">
    <location>
        <position position="574"/>
    </location>
    <ligand>
        <name>ATP</name>
        <dbReference type="ChEBI" id="CHEBI:30616"/>
    </ligand>
</feature>
<evidence type="ECO:0000256" key="16">
    <source>
        <dbReference type="ARBA" id="ARBA00023180"/>
    </source>
</evidence>
<evidence type="ECO:0000313" key="24">
    <source>
        <dbReference type="EMBL" id="KCW48103.1"/>
    </source>
</evidence>
<dbReference type="InterPro" id="IPR036426">
    <property type="entry name" value="Bulb-type_lectin_dom_sf"/>
</dbReference>
<evidence type="ECO:0000259" key="22">
    <source>
        <dbReference type="PROSITE" id="PS50011"/>
    </source>
</evidence>
<keyword evidence="6 21" id="KW-0812">Transmembrane</keyword>
<gene>
    <name evidence="24" type="ORF">EUGRSUZ_K01839</name>
</gene>
<comment type="catalytic activity">
    <reaction evidence="17 19">
        <text>L-threonyl-[protein] + ATP = O-phospho-L-threonyl-[protein] + ADP + H(+)</text>
        <dbReference type="Rhea" id="RHEA:46608"/>
        <dbReference type="Rhea" id="RHEA-COMP:11060"/>
        <dbReference type="Rhea" id="RHEA-COMP:11605"/>
        <dbReference type="ChEBI" id="CHEBI:15378"/>
        <dbReference type="ChEBI" id="CHEBI:30013"/>
        <dbReference type="ChEBI" id="CHEBI:30616"/>
        <dbReference type="ChEBI" id="CHEBI:61977"/>
        <dbReference type="ChEBI" id="CHEBI:456216"/>
        <dbReference type="EC" id="2.7.11.1"/>
    </reaction>
</comment>
<dbReference type="GO" id="GO:0005524">
    <property type="term" value="F:ATP binding"/>
    <property type="evidence" value="ECO:0007669"/>
    <property type="project" value="UniProtKB-UniRule"/>
</dbReference>
<evidence type="ECO:0000256" key="20">
    <source>
        <dbReference type="PROSITE-ProRule" id="PRU10141"/>
    </source>
</evidence>
<evidence type="ECO:0000256" key="3">
    <source>
        <dbReference type="ARBA" id="ARBA00022536"/>
    </source>
</evidence>
<sequence length="864" mass="96543">MESNRAWMPSEYKAERILVRKISFFMDFPMVLTTMAVSPPIYNTVSCAQADIFPTARLNTTWIATTSDLNYIQFDLAGANVSVIPVLLRGHSGLSFACGFYSQAFAESYVFAIFIVQTDQRSIINANMAPALVWSANWNRPVGNQVTLELTEGGDLVLKDADGFVAWSTQTSGKSVAGINLTDTGNLVMFDENDAVVWESFDDPKDTPLPGQKLRVGQTLIPSDSAVSTIEPGLYSPSLTTEGLFAQMNHDPLIVYYSRRINFPNPSSDSNYYLKFESDGHLRAYQQRQNGWSTTHDVLTDPSGKCGYQMACGPYGICGADGNCSCPDRYFKPIDDSNPRFGCAEVVPLSCEASRFQSFLRYGQSNYSSNEGGDISRGIVGLGLMYEESCREACANNCSCRAAVFFSEEGPTEIPGACFLVFRVFSILQLSGPYVGTVFIKVQNSSAGIQIPPSEPPDYPSTDKPHVFSINSKMAHVIMILIIGSSLRSFLFFIFLSVVKKCLFRNKGVREDGEEKSIGETEEDYLDQILGAPKRFNYDDLKIITEDFNKRLGEGGFGSVYEGTLANGTKVAVKHLKVLSQTKKSFIAEVETVGNIQHVNLVRLVGFCAEKFHRLLVYEYMSKASLDKWIFQKSDESLMLDWQQRRKIISDIAKGLCYLHEQCIQKIVHMDIKPQNIFLDENFNAKVADFGLSKLIDRDQSQILTTIRGTPGYLAPEWLHTSITEKVDVYSFGVVILETVCGRKVFKESQNEEDMHLLGVFKRKNEEGRLSDIIDKNSEDMQLNQPHVIDMMRLAAWCLQVDFKKRPSMSTIIRVLEGVVEVPSDLNYNFPYPTFMNDSIRIGQEDVEFGATISVVPSILSGPR</sequence>
<evidence type="ECO:0000256" key="21">
    <source>
        <dbReference type="SAM" id="Phobius"/>
    </source>
</evidence>
<dbReference type="GO" id="GO:0016020">
    <property type="term" value="C:membrane"/>
    <property type="evidence" value="ECO:0007669"/>
    <property type="project" value="UniProtKB-SubCell"/>
</dbReference>